<sequence>MRLSRVYERRRSQRFHPFETLMEVVMEQIAKNEWAELCDRISKRLNGLRAEIEVQSLDLGDQIEAEFLPILGITYDHKDDVVVIALEGLAHLIPHPVDIQTKGYGDNIEAVLIVDKEGVRHLASFREPLKLPPPPAE</sequence>
<evidence type="ECO:0000313" key="2">
    <source>
        <dbReference type="Proteomes" id="UP000284322"/>
    </source>
</evidence>
<gene>
    <name evidence="1" type="ORF">D6858_02135</name>
</gene>
<protein>
    <submittedName>
        <fullName evidence="1">Uncharacterized protein</fullName>
    </submittedName>
</protein>
<reference evidence="1 2" key="1">
    <citation type="submission" date="2018-09" db="EMBL/GenBank/DDBJ databases">
        <title>Altererythrobacter sp.Ery1 and Ery12, the genome sequencing of novel strains in genus Alterythrobacter.</title>
        <authorList>
            <person name="Cheng H."/>
            <person name="Wu Y.-H."/>
            <person name="Fang C."/>
            <person name="Xu X.-W."/>
        </authorList>
    </citation>
    <scope>NUCLEOTIDE SEQUENCE [LARGE SCALE GENOMIC DNA]</scope>
    <source>
        <strain evidence="1 2">Ery12</strain>
    </source>
</reference>
<organism evidence="1 2">
    <name type="scientific">Tsuneonella suprasediminis</name>
    <dbReference type="NCBI Taxonomy" id="2306996"/>
    <lineage>
        <taxon>Bacteria</taxon>
        <taxon>Pseudomonadati</taxon>
        <taxon>Pseudomonadota</taxon>
        <taxon>Alphaproteobacteria</taxon>
        <taxon>Sphingomonadales</taxon>
        <taxon>Erythrobacteraceae</taxon>
        <taxon>Tsuneonella</taxon>
    </lineage>
</organism>
<dbReference type="InterPro" id="IPR035223">
    <property type="entry name" value="DUF5335"/>
</dbReference>
<dbReference type="EMBL" id="RAHJ01000007">
    <property type="protein sequence ID" value="RJX70549.1"/>
    <property type="molecule type" value="Genomic_DNA"/>
</dbReference>
<keyword evidence="2" id="KW-1185">Reference proteome</keyword>
<proteinExistence type="predicted"/>
<dbReference type="Proteomes" id="UP000284322">
    <property type="component" value="Unassembled WGS sequence"/>
</dbReference>
<comment type="caution">
    <text evidence="1">The sequence shown here is derived from an EMBL/GenBank/DDBJ whole genome shotgun (WGS) entry which is preliminary data.</text>
</comment>
<accession>A0A419R5P3</accession>
<dbReference type="Pfam" id="PF17269">
    <property type="entry name" value="DUF5335"/>
    <property type="match status" value="1"/>
</dbReference>
<dbReference type="AlphaFoldDB" id="A0A419R5P3"/>
<name>A0A419R5P3_9SPHN</name>
<evidence type="ECO:0000313" key="1">
    <source>
        <dbReference type="EMBL" id="RJX70549.1"/>
    </source>
</evidence>
<dbReference type="OrthoDB" id="7428502at2"/>